<keyword evidence="2" id="KW-1277">Toxin-antitoxin system</keyword>
<comment type="cofactor">
    <cofactor evidence="1">
        <name>Mg(2+)</name>
        <dbReference type="ChEBI" id="CHEBI:18420"/>
    </cofactor>
</comment>
<protein>
    <submittedName>
        <fullName evidence="9">VapC toxin protein</fullName>
    </submittedName>
</protein>
<name>A0A6J4P042_9ACTN</name>
<dbReference type="InterPro" id="IPR002716">
    <property type="entry name" value="PIN_dom"/>
</dbReference>
<evidence type="ECO:0000256" key="5">
    <source>
        <dbReference type="ARBA" id="ARBA00022801"/>
    </source>
</evidence>
<dbReference type="GO" id="GO:0046872">
    <property type="term" value="F:metal ion binding"/>
    <property type="evidence" value="ECO:0007669"/>
    <property type="project" value="UniProtKB-KW"/>
</dbReference>
<evidence type="ECO:0000256" key="1">
    <source>
        <dbReference type="ARBA" id="ARBA00001946"/>
    </source>
</evidence>
<organism evidence="9">
    <name type="scientific">uncultured Rubrobacteraceae bacterium</name>
    <dbReference type="NCBI Taxonomy" id="349277"/>
    <lineage>
        <taxon>Bacteria</taxon>
        <taxon>Bacillati</taxon>
        <taxon>Actinomycetota</taxon>
        <taxon>Rubrobacteria</taxon>
        <taxon>Rubrobacterales</taxon>
        <taxon>Rubrobacteraceae</taxon>
        <taxon>environmental samples</taxon>
    </lineage>
</organism>
<dbReference type="InterPro" id="IPR029060">
    <property type="entry name" value="PIN-like_dom_sf"/>
</dbReference>
<evidence type="ECO:0000256" key="6">
    <source>
        <dbReference type="ARBA" id="ARBA00022842"/>
    </source>
</evidence>
<evidence type="ECO:0000313" key="9">
    <source>
        <dbReference type="EMBL" id="CAA9400436.1"/>
    </source>
</evidence>
<keyword evidence="4" id="KW-0479">Metal-binding</keyword>
<accession>A0A6J4P042</accession>
<sequence>MEYLLDTNVISEARKPRGDERVKRWISSMPVGDLYLSVLTLGEVRRGIALLERRDPVQAEVYEAWLATVHRDYADRIIPIDAEVAEEWGSINASGTVPVVDGLMAATARVRNMTFVTRNTSDVARTGVRLLNPFEGSA</sequence>
<reference evidence="9" key="1">
    <citation type="submission" date="2020-02" db="EMBL/GenBank/DDBJ databases">
        <authorList>
            <person name="Meier V. D."/>
        </authorList>
    </citation>
    <scope>NUCLEOTIDE SEQUENCE</scope>
    <source>
        <strain evidence="9">AVDCRST_MAG01</strain>
    </source>
</reference>
<dbReference type="PANTHER" id="PTHR33653:SF1">
    <property type="entry name" value="RIBONUCLEASE VAPC2"/>
    <property type="match status" value="1"/>
</dbReference>
<dbReference type="Gene3D" id="3.40.50.1010">
    <property type="entry name" value="5'-nuclease"/>
    <property type="match status" value="1"/>
</dbReference>
<dbReference type="SUPFAM" id="SSF88723">
    <property type="entry name" value="PIN domain-like"/>
    <property type="match status" value="1"/>
</dbReference>
<evidence type="ECO:0000256" key="3">
    <source>
        <dbReference type="ARBA" id="ARBA00022722"/>
    </source>
</evidence>
<dbReference type="EMBL" id="CADCUW010000148">
    <property type="protein sequence ID" value="CAA9400436.1"/>
    <property type="molecule type" value="Genomic_DNA"/>
</dbReference>
<dbReference type="Pfam" id="PF01850">
    <property type="entry name" value="PIN"/>
    <property type="match status" value="1"/>
</dbReference>
<proteinExistence type="inferred from homology"/>
<feature type="domain" description="PIN" evidence="8">
    <location>
        <begin position="3"/>
        <end position="120"/>
    </location>
</feature>
<evidence type="ECO:0000259" key="8">
    <source>
        <dbReference type="Pfam" id="PF01850"/>
    </source>
</evidence>
<keyword evidence="3" id="KW-0540">Nuclease</keyword>
<keyword evidence="6" id="KW-0460">Magnesium</keyword>
<dbReference type="GO" id="GO:0016787">
    <property type="term" value="F:hydrolase activity"/>
    <property type="evidence" value="ECO:0007669"/>
    <property type="project" value="UniProtKB-KW"/>
</dbReference>
<dbReference type="InterPro" id="IPR050556">
    <property type="entry name" value="Type_II_TA_system_RNase"/>
</dbReference>
<gene>
    <name evidence="9" type="ORF">AVDCRST_MAG01-01-1045</name>
</gene>
<comment type="similarity">
    <text evidence="7">Belongs to the PINc/VapC protein family.</text>
</comment>
<evidence type="ECO:0000256" key="2">
    <source>
        <dbReference type="ARBA" id="ARBA00022649"/>
    </source>
</evidence>
<evidence type="ECO:0000256" key="4">
    <source>
        <dbReference type="ARBA" id="ARBA00022723"/>
    </source>
</evidence>
<keyword evidence="5" id="KW-0378">Hydrolase</keyword>
<evidence type="ECO:0000256" key="7">
    <source>
        <dbReference type="ARBA" id="ARBA00038093"/>
    </source>
</evidence>
<dbReference type="AlphaFoldDB" id="A0A6J4P042"/>
<dbReference type="GO" id="GO:0004518">
    <property type="term" value="F:nuclease activity"/>
    <property type="evidence" value="ECO:0007669"/>
    <property type="project" value="UniProtKB-KW"/>
</dbReference>
<dbReference type="CDD" id="cd18746">
    <property type="entry name" value="PIN_VapC4-5_FitB-like"/>
    <property type="match status" value="1"/>
</dbReference>
<dbReference type="PANTHER" id="PTHR33653">
    <property type="entry name" value="RIBONUCLEASE VAPC2"/>
    <property type="match status" value="1"/>
</dbReference>